<dbReference type="AlphaFoldDB" id="A0A2P2D6X5"/>
<dbReference type="PANTHER" id="PTHR24320:SF227">
    <property type="entry name" value="RETINOL DEHYDROGENASE 11"/>
    <property type="match status" value="1"/>
</dbReference>
<protein>
    <recommendedName>
        <fullName evidence="5">Short-chain dehydrogenase/reductase SDR</fullName>
    </recommendedName>
</protein>
<evidence type="ECO:0000256" key="1">
    <source>
        <dbReference type="ARBA" id="ARBA00006484"/>
    </source>
</evidence>
<dbReference type="PRINTS" id="PR00081">
    <property type="entry name" value="GDHRDH"/>
</dbReference>
<comment type="similarity">
    <text evidence="1">Belongs to the short-chain dehydrogenases/reductases (SDR) family.</text>
</comment>
<gene>
    <name evidence="3" type="ORF">LPTSP1_33560</name>
</gene>
<proteinExistence type="inferred from homology"/>
<dbReference type="EMBL" id="BFAY01000011">
    <property type="protein sequence ID" value="GBF40338.1"/>
    <property type="molecule type" value="Genomic_DNA"/>
</dbReference>
<evidence type="ECO:0008006" key="5">
    <source>
        <dbReference type="Google" id="ProtNLM"/>
    </source>
</evidence>
<dbReference type="Pfam" id="PF00106">
    <property type="entry name" value="adh_short"/>
    <property type="match status" value="1"/>
</dbReference>
<name>A0A2P2D6X5_9LEPT</name>
<dbReference type="InterPro" id="IPR036291">
    <property type="entry name" value="NAD(P)-bd_dom_sf"/>
</dbReference>
<evidence type="ECO:0000313" key="3">
    <source>
        <dbReference type="EMBL" id="GBF40338.1"/>
    </source>
</evidence>
<dbReference type="SUPFAM" id="SSF51735">
    <property type="entry name" value="NAD(P)-binding Rossmann-fold domains"/>
    <property type="match status" value="1"/>
</dbReference>
<organism evidence="3 4">
    <name type="scientific">Leptospira johnsonii</name>
    <dbReference type="NCBI Taxonomy" id="1917820"/>
    <lineage>
        <taxon>Bacteria</taxon>
        <taxon>Pseudomonadati</taxon>
        <taxon>Spirochaetota</taxon>
        <taxon>Spirochaetia</taxon>
        <taxon>Leptospirales</taxon>
        <taxon>Leptospiraceae</taxon>
        <taxon>Leptospira</taxon>
    </lineage>
</organism>
<dbReference type="GO" id="GO:0016491">
    <property type="term" value="F:oxidoreductase activity"/>
    <property type="evidence" value="ECO:0007669"/>
    <property type="project" value="UniProtKB-KW"/>
</dbReference>
<comment type="caution">
    <text evidence="3">The sequence shown here is derived from an EMBL/GenBank/DDBJ whole genome shotgun (WGS) entry which is preliminary data.</text>
</comment>
<dbReference type="InterPro" id="IPR002347">
    <property type="entry name" value="SDR_fam"/>
</dbReference>
<accession>A0A2P2D6X5</accession>
<dbReference type="PANTHER" id="PTHR24320">
    <property type="entry name" value="RETINOL DEHYDROGENASE"/>
    <property type="match status" value="1"/>
</dbReference>
<dbReference type="Proteomes" id="UP000245076">
    <property type="component" value="Unassembled WGS sequence"/>
</dbReference>
<dbReference type="RefSeq" id="WP_108929823.1">
    <property type="nucleotide sequence ID" value="NZ_BFAY01000011.1"/>
</dbReference>
<evidence type="ECO:0000313" key="4">
    <source>
        <dbReference type="Proteomes" id="UP000245076"/>
    </source>
</evidence>
<keyword evidence="4" id="KW-1185">Reference proteome</keyword>
<dbReference type="Gene3D" id="3.40.50.720">
    <property type="entry name" value="NAD(P)-binding Rossmann-like Domain"/>
    <property type="match status" value="1"/>
</dbReference>
<reference evidence="3 4" key="1">
    <citation type="submission" date="2018-02" db="EMBL/GenBank/DDBJ databases">
        <title>Novel Leptospira species isolated from soil and water in Japan.</title>
        <authorList>
            <person name="Nakao R."/>
            <person name="Masuzawa T."/>
        </authorList>
    </citation>
    <scope>NUCLEOTIDE SEQUENCE [LARGE SCALE GENOMIC DNA]</scope>
    <source>
        <strain evidence="3 4">E8</strain>
    </source>
</reference>
<sequence length="306" mass="32740">MSLLSLIKSNGSNGFGYGSTAEDVTKGLSLKGKNILITGCNSGLGKETLRVLAKRGAHILGTARTFEKAKQAASDVGGETSAFECELSDHKSVFSCVQAVQKTGRKLDAIICNAGIMALPNLEKSNGYELQFFTNHIGHFILVNGLLDQLTDTGRVVILSSEAHRNAPKEGIQFDNLDGAKGYNAWANYGQSKFANLLFAKELAKRLQGTGKTANALHPGVIRTNLSRSMNFGVRMVLRVVEPLVLKTVEEGSATQCYVAVNPQASGVSGQYFADCNIASPRPDAENSDLAKKLWEVSESIVSKLG</sequence>
<dbReference type="OrthoDB" id="9809821at2"/>
<dbReference type="CDD" id="cd05327">
    <property type="entry name" value="retinol-DH_like_SDR_c_like"/>
    <property type="match status" value="1"/>
</dbReference>
<evidence type="ECO:0000256" key="2">
    <source>
        <dbReference type="ARBA" id="ARBA00023002"/>
    </source>
</evidence>
<keyword evidence="2" id="KW-0560">Oxidoreductase</keyword>